<gene>
    <name evidence="2" type="ORF">JI744_15065</name>
</gene>
<protein>
    <submittedName>
        <fullName evidence="2">Transposase</fullName>
    </submittedName>
</protein>
<proteinExistence type="predicted"/>
<dbReference type="InterPro" id="IPR002514">
    <property type="entry name" value="Transposase_8"/>
</dbReference>
<dbReference type="GO" id="GO:0003677">
    <property type="term" value="F:DNA binding"/>
    <property type="evidence" value="ECO:0007669"/>
    <property type="project" value="InterPro"/>
</dbReference>
<comment type="caution">
    <text evidence="2">The sequence shown here is derived from an EMBL/GenBank/DDBJ whole genome shotgun (WGS) entry which is preliminary data.</text>
</comment>
<feature type="region of interest" description="Disordered" evidence="1">
    <location>
        <begin position="70"/>
        <end position="93"/>
    </location>
</feature>
<dbReference type="EMBL" id="JAESVP010000008">
    <property type="protein sequence ID" value="MBL4929426.1"/>
    <property type="molecule type" value="Genomic_DNA"/>
</dbReference>
<dbReference type="Pfam" id="PF01527">
    <property type="entry name" value="HTH_Tnp_1"/>
    <property type="match status" value="1"/>
</dbReference>
<reference evidence="2" key="1">
    <citation type="submission" date="2021-01" db="EMBL/GenBank/DDBJ databases">
        <title>Genome seq and assembly of Tabrizicola sp. KVB23.</title>
        <authorList>
            <person name="Chhetri G."/>
        </authorList>
    </citation>
    <scope>NUCLEOTIDE SEQUENCE</scope>
    <source>
        <strain evidence="2">KVB23</strain>
    </source>
</reference>
<evidence type="ECO:0000256" key="1">
    <source>
        <dbReference type="SAM" id="MobiDB-lite"/>
    </source>
</evidence>
<dbReference type="Proteomes" id="UP000619033">
    <property type="component" value="Unassembled WGS sequence"/>
</dbReference>
<evidence type="ECO:0000313" key="3">
    <source>
        <dbReference type="Proteomes" id="UP000619033"/>
    </source>
</evidence>
<organism evidence="2 3">
    <name type="scientific">Fuscibacter oryzae</name>
    <dbReference type="NCBI Taxonomy" id="2803939"/>
    <lineage>
        <taxon>Bacteria</taxon>
        <taxon>Pseudomonadati</taxon>
        <taxon>Pseudomonadota</taxon>
        <taxon>Alphaproteobacteria</taxon>
        <taxon>Rhodobacterales</taxon>
        <taxon>Paracoccaceae</taxon>
        <taxon>Fuscibacter</taxon>
    </lineage>
</organism>
<evidence type="ECO:0000313" key="2">
    <source>
        <dbReference type="EMBL" id="MBL4929426.1"/>
    </source>
</evidence>
<dbReference type="GO" id="GO:0006313">
    <property type="term" value="P:DNA transposition"/>
    <property type="evidence" value="ECO:0007669"/>
    <property type="project" value="InterPro"/>
</dbReference>
<keyword evidence="3" id="KW-1185">Reference proteome</keyword>
<dbReference type="GO" id="GO:0004803">
    <property type="term" value="F:transposase activity"/>
    <property type="evidence" value="ECO:0007669"/>
    <property type="project" value="InterPro"/>
</dbReference>
<dbReference type="AlphaFoldDB" id="A0A8J7MTQ8"/>
<accession>A0A8J7MTQ8</accession>
<sequence length="93" mass="10404">MGPFEVGVFHYAFLAGRGAGSDAPKTFIIKQREDGTQVAEICRKAGISKATQFIWRNKYTSLLPTELKLTLPPPKGKRNPHMPRPSYEAFRIA</sequence>
<name>A0A8J7MTQ8_9RHOB</name>